<dbReference type="InterPro" id="IPR004358">
    <property type="entry name" value="Sig_transdc_His_kin-like_C"/>
</dbReference>
<dbReference type="SUPFAM" id="SSF55874">
    <property type="entry name" value="ATPase domain of HSP90 chaperone/DNA topoisomerase II/histidine kinase"/>
    <property type="match status" value="1"/>
</dbReference>
<dbReference type="FunFam" id="1.10.287.130:FF:000001">
    <property type="entry name" value="Two-component sensor histidine kinase"/>
    <property type="match status" value="1"/>
</dbReference>
<dbReference type="InterPro" id="IPR036890">
    <property type="entry name" value="HATPase_C_sf"/>
</dbReference>
<dbReference type="SMART" id="SM00388">
    <property type="entry name" value="HisKA"/>
    <property type="match status" value="1"/>
</dbReference>
<dbReference type="InterPro" id="IPR003660">
    <property type="entry name" value="HAMP_dom"/>
</dbReference>
<evidence type="ECO:0000256" key="1">
    <source>
        <dbReference type="ARBA" id="ARBA00000085"/>
    </source>
</evidence>
<dbReference type="Gene3D" id="3.30.565.10">
    <property type="entry name" value="Histidine kinase-like ATPase, C-terminal domain"/>
    <property type="match status" value="1"/>
</dbReference>
<keyword evidence="6" id="KW-0418">Kinase</keyword>
<protein>
    <recommendedName>
        <fullName evidence="3">histidine kinase</fullName>
        <ecNumber evidence="3">2.7.13.3</ecNumber>
    </recommendedName>
</protein>
<dbReference type="SUPFAM" id="SSF158472">
    <property type="entry name" value="HAMP domain-like"/>
    <property type="match status" value="1"/>
</dbReference>
<feature type="domain" description="Histidine kinase" evidence="10">
    <location>
        <begin position="269"/>
        <end position="485"/>
    </location>
</feature>
<reference evidence="13" key="1">
    <citation type="submission" date="2016-10" db="EMBL/GenBank/DDBJ databases">
        <authorList>
            <person name="Varghese N."/>
            <person name="Submissions S."/>
        </authorList>
    </citation>
    <scope>NUCLEOTIDE SEQUENCE [LARGE SCALE GENOMIC DNA]</scope>
    <source>
        <strain evidence="13">DSM 17038</strain>
    </source>
</reference>
<name>A0A1I2UJ70_9FIRM</name>
<dbReference type="Proteomes" id="UP000199337">
    <property type="component" value="Unassembled WGS sequence"/>
</dbReference>
<keyword evidence="5" id="KW-0808">Transferase</keyword>
<evidence type="ECO:0000256" key="5">
    <source>
        <dbReference type="ARBA" id="ARBA00022679"/>
    </source>
</evidence>
<feature type="domain" description="HAMP" evidence="11">
    <location>
        <begin position="202"/>
        <end position="254"/>
    </location>
</feature>
<comment type="subcellular location">
    <subcellularLocation>
        <location evidence="2">Membrane</location>
    </subcellularLocation>
</comment>
<dbReference type="STRING" id="341036.SAMN05660649_02653"/>
<dbReference type="Pfam" id="PF00512">
    <property type="entry name" value="HisKA"/>
    <property type="match status" value="1"/>
</dbReference>
<dbReference type="RefSeq" id="WP_092471863.1">
    <property type="nucleotide sequence ID" value="NZ_FOOX01000009.1"/>
</dbReference>
<accession>A0A1I2UJ70</accession>
<dbReference type="Pfam" id="PF02518">
    <property type="entry name" value="HATPase_c"/>
    <property type="match status" value="1"/>
</dbReference>
<dbReference type="EC" id="2.7.13.3" evidence="3"/>
<dbReference type="CDD" id="cd00082">
    <property type="entry name" value="HisKA"/>
    <property type="match status" value="1"/>
</dbReference>
<dbReference type="GO" id="GO:0000155">
    <property type="term" value="F:phosphorelay sensor kinase activity"/>
    <property type="evidence" value="ECO:0007669"/>
    <property type="project" value="InterPro"/>
</dbReference>
<dbReference type="PANTHER" id="PTHR43711:SF1">
    <property type="entry name" value="HISTIDINE KINASE 1"/>
    <property type="match status" value="1"/>
</dbReference>
<dbReference type="Gene3D" id="1.10.287.130">
    <property type="match status" value="1"/>
</dbReference>
<sequence>MKILRKSVVLKLWLFMVALVLIIIYFTGVLQTAKLRQLYYNQQLELLTSEAKHISTIKDINEQSMNANLLSTLAEAFKGNIMIIDRQGYIIHCIGMGMSMKNVADEKISVVGHHDLPWKQSDLQSIMQGKTISYQGAYHFLNSDVLTVAVPLNNEGQVTGSVMLSSPLAPIEERIGALQRITIYAGMIGIALATVLSLLLSRTISRPLLKMHRAARSMARGDYSRRVEVKSQDEIGLLANSLNILATELQEKITTLERLDRTRREFVANVSHELRTPLSIIQGYTEALMDGLAESEAERQKYLEDIHEEILRLRRLVAEILDLRKIEAGQIEMKMQEISLAYLAGQVFEQFQTLAEDKQITASLDIAPGSYTLKADPDRIKQVLINLIDNALRVTPPGGQIKVTLTELKDAVQVSVADTGPGILPEEQPLIWERFYKVDKSRARTGGGTGLGLAIAKNIIETHGGTVDVSSKPGQGSTFYFIIPK</sequence>
<dbReference type="InterPro" id="IPR050736">
    <property type="entry name" value="Sensor_HK_Regulatory"/>
</dbReference>
<keyword evidence="13" id="KW-1185">Reference proteome</keyword>
<dbReference type="PRINTS" id="PR00344">
    <property type="entry name" value="BCTRLSENSOR"/>
</dbReference>
<dbReference type="InterPro" id="IPR036097">
    <property type="entry name" value="HisK_dim/P_sf"/>
</dbReference>
<evidence type="ECO:0000313" key="13">
    <source>
        <dbReference type="Proteomes" id="UP000199337"/>
    </source>
</evidence>
<dbReference type="SMART" id="SM00304">
    <property type="entry name" value="HAMP"/>
    <property type="match status" value="1"/>
</dbReference>
<dbReference type="AlphaFoldDB" id="A0A1I2UJ70"/>
<organism evidence="12 13">
    <name type="scientific">Desulfotruncus arcticus DSM 17038</name>
    <dbReference type="NCBI Taxonomy" id="1121424"/>
    <lineage>
        <taxon>Bacteria</taxon>
        <taxon>Bacillati</taxon>
        <taxon>Bacillota</taxon>
        <taxon>Clostridia</taxon>
        <taxon>Eubacteriales</taxon>
        <taxon>Desulfallaceae</taxon>
        <taxon>Desulfotruncus</taxon>
    </lineage>
</organism>
<evidence type="ECO:0000259" key="11">
    <source>
        <dbReference type="PROSITE" id="PS50885"/>
    </source>
</evidence>
<keyword evidence="9" id="KW-0812">Transmembrane</keyword>
<gene>
    <name evidence="12" type="ORF">SAMN05660649_02653</name>
</gene>
<dbReference type="PROSITE" id="PS50109">
    <property type="entry name" value="HIS_KIN"/>
    <property type="match status" value="1"/>
</dbReference>
<evidence type="ECO:0000256" key="2">
    <source>
        <dbReference type="ARBA" id="ARBA00004370"/>
    </source>
</evidence>
<dbReference type="PROSITE" id="PS50885">
    <property type="entry name" value="HAMP"/>
    <property type="match status" value="1"/>
</dbReference>
<dbReference type="InterPro" id="IPR003661">
    <property type="entry name" value="HisK_dim/P_dom"/>
</dbReference>
<evidence type="ECO:0000259" key="10">
    <source>
        <dbReference type="PROSITE" id="PS50109"/>
    </source>
</evidence>
<dbReference type="SUPFAM" id="SSF47384">
    <property type="entry name" value="Homodimeric domain of signal transducing histidine kinase"/>
    <property type="match status" value="1"/>
</dbReference>
<keyword evidence="8 9" id="KW-0472">Membrane</keyword>
<dbReference type="FunFam" id="3.30.565.10:FF:000006">
    <property type="entry name" value="Sensor histidine kinase WalK"/>
    <property type="match status" value="1"/>
</dbReference>
<dbReference type="OrthoDB" id="112712at2"/>
<dbReference type="InterPro" id="IPR003594">
    <property type="entry name" value="HATPase_dom"/>
</dbReference>
<feature type="transmembrane region" description="Helical" evidence="9">
    <location>
        <begin position="12"/>
        <end position="30"/>
    </location>
</feature>
<keyword evidence="4" id="KW-0597">Phosphoprotein</keyword>
<evidence type="ECO:0000256" key="9">
    <source>
        <dbReference type="SAM" id="Phobius"/>
    </source>
</evidence>
<evidence type="ECO:0000313" key="12">
    <source>
        <dbReference type="EMBL" id="SFG77175.1"/>
    </source>
</evidence>
<dbReference type="Pfam" id="PF00672">
    <property type="entry name" value="HAMP"/>
    <property type="match status" value="1"/>
</dbReference>
<keyword evidence="9" id="KW-1133">Transmembrane helix</keyword>
<dbReference type="CDD" id="cd00075">
    <property type="entry name" value="HATPase"/>
    <property type="match status" value="1"/>
</dbReference>
<evidence type="ECO:0000256" key="6">
    <source>
        <dbReference type="ARBA" id="ARBA00022777"/>
    </source>
</evidence>
<dbReference type="InterPro" id="IPR005467">
    <property type="entry name" value="His_kinase_dom"/>
</dbReference>
<keyword evidence="7" id="KW-0902">Two-component regulatory system</keyword>
<dbReference type="SMART" id="SM00387">
    <property type="entry name" value="HATPase_c"/>
    <property type="match status" value="1"/>
</dbReference>
<proteinExistence type="predicted"/>
<evidence type="ECO:0000256" key="4">
    <source>
        <dbReference type="ARBA" id="ARBA00022553"/>
    </source>
</evidence>
<evidence type="ECO:0000256" key="3">
    <source>
        <dbReference type="ARBA" id="ARBA00012438"/>
    </source>
</evidence>
<dbReference type="CDD" id="cd06225">
    <property type="entry name" value="HAMP"/>
    <property type="match status" value="1"/>
</dbReference>
<dbReference type="Gene3D" id="6.10.340.10">
    <property type="match status" value="1"/>
</dbReference>
<comment type="catalytic activity">
    <reaction evidence="1">
        <text>ATP + protein L-histidine = ADP + protein N-phospho-L-histidine.</text>
        <dbReference type="EC" id="2.7.13.3"/>
    </reaction>
</comment>
<dbReference type="EMBL" id="FOOX01000009">
    <property type="protein sequence ID" value="SFG77175.1"/>
    <property type="molecule type" value="Genomic_DNA"/>
</dbReference>
<dbReference type="GO" id="GO:0016020">
    <property type="term" value="C:membrane"/>
    <property type="evidence" value="ECO:0007669"/>
    <property type="project" value="UniProtKB-SubCell"/>
</dbReference>
<evidence type="ECO:0000256" key="7">
    <source>
        <dbReference type="ARBA" id="ARBA00023012"/>
    </source>
</evidence>
<dbReference type="PANTHER" id="PTHR43711">
    <property type="entry name" value="TWO-COMPONENT HISTIDINE KINASE"/>
    <property type="match status" value="1"/>
</dbReference>
<evidence type="ECO:0000256" key="8">
    <source>
        <dbReference type="ARBA" id="ARBA00023136"/>
    </source>
</evidence>